<dbReference type="Proteomes" id="UP000007752">
    <property type="component" value="Chromosome 8"/>
</dbReference>
<protein>
    <submittedName>
        <fullName evidence="2">Uncharacterized protein</fullName>
    </submittedName>
</protein>
<reference evidence="2" key="1">
    <citation type="journal article" date="2005" name="PLoS Biol.">
        <title>The genomes of Oryza sativa: a history of duplications.</title>
        <authorList>
            <person name="Yu J."/>
            <person name="Wang J."/>
            <person name="Lin W."/>
            <person name="Li S."/>
            <person name="Li H."/>
            <person name="Zhou J."/>
            <person name="Ni P."/>
            <person name="Dong W."/>
            <person name="Hu S."/>
            <person name="Zeng C."/>
            <person name="Zhang J."/>
            <person name="Zhang Y."/>
            <person name="Li R."/>
            <person name="Xu Z."/>
            <person name="Li S."/>
            <person name="Li X."/>
            <person name="Zheng H."/>
            <person name="Cong L."/>
            <person name="Lin L."/>
            <person name="Yin J."/>
            <person name="Geng J."/>
            <person name="Li G."/>
            <person name="Shi J."/>
            <person name="Liu J."/>
            <person name="Lv H."/>
            <person name="Li J."/>
            <person name="Wang J."/>
            <person name="Deng Y."/>
            <person name="Ran L."/>
            <person name="Shi X."/>
            <person name="Wang X."/>
            <person name="Wu Q."/>
            <person name="Li C."/>
            <person name="Ren X."/>
            <person name="Wang J."/>
            <person name="Wang X."/>
            <person name="Li D."/>
            <person name="Liu D."/>
            <person name="Zhang X."/>
            <person name="Ji Z."/>
            <person name="Zhao W."/>
            <person name="Sun Y."/>
            <person name="Zhang Z."/>
            <person name="Bao J."/>
            <person name="Han Y."/>
            <person name="Dong L."/>
            <person name="Ji J."/>
            <person name="Chen P."/>
            <person name="Wu S."/>
            <person name="Liu J."/>
            <person name="Xiao Y."/>
            <person name="Bu D."/>
            <person name="Tan J."/>
            <person name="Yang L."/>
            <person name="Ye C."/>
            <person name="Zhang J."/>
            <person name="Xu J."/>
            <person name="Zhou Y."/>
            <person name="Yu Y."/>
            <person name="Zhang B."/>
            <person name="Zhuang S."/>
            <person name="Wei H."/>
            <person name="Liu B."/>
            <person name="Lei M."/>
            <person name="Yu H."/>
            <person name="Li Y."/>
            <person name="Xu H."/>
            <person name="Wei S."/>
            <person name="He X."/>
            <person name="Fang L."/>
            <person name="Zhang Z."/>
            <person name="Zhang Y."/>
            <person name="Huang X."/>
            <person name="Su Z."/>
            <person name="Tong W."/>
            <person name="Li J."/>
            <person name="Tong Z."/>
            <person name="Li S."/>
            <person name="Ye J."/>
            <person name="Wang L."/>
            <person name="Fang L."/>
            <person name="Lei T."/>
            <person name="Chen C."/>
            <person name="Chen H."/>
            <person name="Xu Z."/>
            <person name="Li H."/>
            <person name="Huang H."/>
            <person name="Zhang F."/>
            <person name="Xu H."/>
            <person name="Li N."/>
            <person name="Zhao C."/>
            <person name="Li S."/>
            <person name="Dong L."/>
            <person name="Huang Y."/>
            <person name="Li L."/>
            <person name="Xi Y."/>
            <person name="Qi Q."/>
            <person name="Li W."/>
            <person name="Zhang B."/>
            <person name="Hu W."/>
            <person name="Zhang Y."/>
            <person name="Tian X."/>
            <person name="Jiao Y."/>
            <person name="Liang X."/>
            <person name="Jin J."/>
            <person name="Gao L."/>
            <person name="Zheng W."/>
            <person name="Hao B."/>
            <person name="Liu S."/>
            <person name="Wang W."/>
            <person name="Yuan L."/>
            <person name="Cao M."/>
            <person name="McDermott J."/>
            <person name="Samudrala R."/>
            <person name="Wang J."/>
            <person name="Wong G.K."/>
            <person name="Yang H."/>
        </authorList>
    </citation>
    <scope>NUCLEOTIDE SEQUENCE [LARGE SCALE GENOMIC DNA]</scope>
</reference>
<feature type="compositionally biased region" description="Basic residues" evidence="1">
    <location>
        <begin position="85"/>
        <end position="97"/>
    </location>
</feature>
<name>B9G1M5_ORYSJ</name>
<feature type="compositionally biased region" description="Basic and acidic residues" evidence="1">
    <location>
        <begin position="67"/>
        <end position="84"/>
    </location>
</feature>
<gene>
    <name evidence="2" type="ORF">OsJ_27823</name>
</gene>
<evidence type="ECO:0000313" key="2">
    <source>
        <dbReference type="EMBL" id="EEE68942.1"/>
    </source>
</evidence>
<accession>B9G1M5</accession>
<proteinExistence type="predicted"/>
<dbReference type="EMBL" id="CM000145">
    <property type="protein sequence ID" value="EEE68942.1"/>
    <property type="molecule type" value="Genomic_DNA"/>
</dbReference>
<evidence type="ECO:0000256" key="1">
    <source>
        <dbReference type="SAM" id="MobiDB-lite"/>
    </source>
</evidence>
<sequence length="183" mass="19778">MPQLCEAAPREPGRRQPCLSSPPPALPTRCASPPHVQERDREALLPCSQAGSTACRVEEPWISGGARDSKPVLLRGRDGDEATQQRRRRGCGLRRRGASMEGRPDLASSSRHAESAIDGGQARPRLLQPSRGITPPWRKQTVMRLRRRGSGLEWRRGAATLESGGLVEGRDGAARHGATVDGG</sequence>
<organism evidence="2">
    <name type="scientific">Oryza sativa subsp. japonica</name>
    <name type="common">Rice</name>
    <dbReference type="NCBI Taxonomy" id="39947"/>
    <lineage>
        <taxon>Eukaryota</taxon>
        <taxon>Viridiplantae</taxon>
        <taxon>Streptophyta</taxon>
        <taxon>Embryophyta</taxon>
        <taxon>Tracheophyta</taxon>
        <taxon>Spermatophyta</taxon>
        <taxon>Magnoliopsida</taxon>
        <taxon>Liliopsida</taxon>
        <taxon>Poales</taxon>
        <taxon>Poaceae</taxon>
        <taxon>BOP clade</taxon>
        <taxon>Oryzoideae</taxon>
        <taxon>Oryzeae</taxon>
        <taxon>Oryzinae</taxon>
        <taxon>Oryza</taxon>
        <taxon>Oryza sativa</taxon>
    </lineage>
</organism>
<reference evidence="2" key="2">
    <citation type="submission" date="2008-12" db="EMBL/GenBank/DDBJ databases">
        <title>Improved gene annotation of the rice (Oryza sativa) genomes.</title>
        <authorList>
            <person name="Wang J."/>
            <person name="Li R."/>
            <person name="Fan W."/>
            <person name="Huang Q."/>
            <person name="Zhang J."/>
            <person name="Zhou Y."/>
            <person name="Hu Y."/>
            <person name="Zi S."/>
            <person name="Li J."/>
            <person name="Ni P."/>
            <person name="Zheng H."/>
            <person name="Zhang Y."/>
            <person name="Zhao M."/>
            <person name="Hao Q."/>
            <person name="McDermott J."/>
            <person name="Samudrala R."/>
            <person name="Kristiansen K."/>
            <person name="Wong G.K.-S."/>
        </authorList>
    </citation>
    <scope>NUCLEOTIDE SEQUENCE</scope>
</reference>
<feature type="region of interest" description="Disordered" evidence="1">
    <location>
        <begin position="1"/>
        <end position="140"/>
    </location>
</feature>
<feature type="region of interest" description="Disordered" evidence="1">
    <location>
        <begin position="163"/>
        <end position="183"/>
    </location>
</feature>
<dbReference type="AlphaFoldDB" id="B9G1M5"/>